<accession>W6Y5A2</accession>
<protein>
    <recommendedName>
        <fullName evidence="4">Secreted protein</fullName>
    </recommendedName>
</protein>
<feature type="signal peptide" evidence="1">
    <location>
        <begin position="1"/>
        <end position="20"/>
    </location>
</feature>
<proteinExistence type="predicted"/>
<feature type="non-terminal residue" evidence="2">
    <location>
        <position position="1"/>
    </location>
</feature>
<feature type="chain" id="PRO_5004888735" description="Secreted protein" evidence="1">
    <location>
        <begin position="21"/>
        <end position="82"/>
    </location>
</feature>
<keyword evidence="1" id="KW-0732">Signal</keyword>
<dbReference type="EMBL" id="KI964623">
    <property type="protein sequence ID" value="EUC32830.1"/>
    <property type="molecule type" value="Genomic_DNA"/>
</dbReference>
<dbReference type="OrthoDB" id="3694342at2759"/>
<evidence type="ECO:0008006" key="4">
    <source>
        <dbReference type="Google" id="ProtNLM"/>
    </source>
</evidence>
<dbReference type="KEGG" id="bze:COCCADRAFT_97657"/>
<gene>
    <name evidence="2" type="ORF">COCCADRAFT_97657</name>
</gene>
<keyword evidence="3" id="KW-1185">Reference proteome</keyword>
<evidence type="ECO:0000256" key="1">
    <source>
        <dbReference type="SAM" id="SignalP"/>
    </source>
</evidence>
<dbReference type="GeneID" id="19154414"/>
<evidence type="ECO:0000313" key="3">
    <source>
        <dbReference type="Proteomes" id="UP000053841"/>
    </source>
</evidence>
<reference evidence="2 3" key="1">
    <citation type="journal article" date="2013" name="PLoS Genet.">
        <title>Comparative genome structure, secondary metabolite, and effector coding capacity across Cochliobolus pathogens.</title>
        <authorList>
            <person name="Condon B.J."/>
            <person name="Leng Y."/>
            <person name="Wu D."/>
            <person name="Bushley K.E."/>
            <person name="Ohm R.A."/>
            <person name="Otillar R."/>
            <person name="Martin J."/>
            <person name="Schackwitz W."/>
            <person name="Grimwood J."/>
            <person name="MohdZainudin N."/>
            <person name="Xue C."/>
            <person name="Wang R."/>
            <person name="Manning V.A."/>
            <person name="Dhillon B."/>
            <person name="Tu Z.J."/>
            <person name="Steffenson B.J."/>
            <person name="Salamov A."/>
            <person name="Sun H."/>
            <person name="Lowry S."/>
            <person name="LaButti K."/>
            <person name="Han J."/>
            <person name="Copeland A."/>
            <person name="Lindquist E."/>
            <person name="Barry K."/>
            <person name="Schmutz J."/>
            <person name="Baker S.E."/>
            <person name="Ciuffetti L.M."/>
            <person name="Grigoriev I.V."/>
            <person name="Zhong S."/>
            <person name="Turgeon B.G."/>
        </authorList>
    </citation>
    <scope>NUCLEOTIDE SEQUENCE [LARGE SCALE GENOMIC DNA]</scope>
    <source>
        <strain evidence="2 3">26-R-13</strain>
    </source>
</reference>
<evidence type="ECO:0000313" key="2">
    <source>
        <dbReference type="EMBL" id="EUC32830.1"/>
    </source>
</evidence>
<dbReference type="RefSeq" id="XP_007712854.1">
    <property type="nucleotide sequence ID" value="XM_007714664.1"/>
</dbReference>
<organism evidence="2 3">
    <name type="scientific">Cochliobolus carbonum (strain 26-R-13)</name>
    <name type="common">Maize leaf spot fungus</name>
    <name type="synonym">Bipolaris zeicola</name>
    <dbReference type="NCBI Taxonomy" id="930089"/>
    <lineage>
        <taxon>Eukaryota</taxon>
        <taxon>Fungi</taxon>
        <taxon>Dikarya</taxon>
        <taxon>Ascomycota</taxon>
        <taxon>Pezizomycotina</taxon>
        <taxon>Dothideomycetes</taxon>
        <taxon>Pleosporomycetidae</taxon>
        <taxon>Pleosporales</taxon>
        <taxon>Pleosporineae</taxon>
        <taxon>Pleosporaceae</taxon>
        <taxon>Bipolaris</taxon>
    </lineage>
</organism>
<dbReference type="AlphaFoldDB" id="W6Y5A2"/>
<sequence length="82" mass="9164">TSGHMYNGCVFLLLFYFTICARVCVHTFVLQVRHGLVEEFSVLAGRTCMSLGTLWGCQGRGNTRYNFPRTKDDLVLVCLIGG</sequence>
<name>W6Y5A2_COCC2</name>
<dbReference type="Proteomes" id="UP000053841">
    <property type="component" value="Unassembled WGS sequence"/>
</dbReference>
<dbReference type="HOGENOM" id="CLU_194940_0_0_1"/>